<evidence type="ECO:0000259" key="5">
    <source>
        <dbReference type="Pfam" id="PF14718"/>
    </source>
</evidence>
<feature type="domain" description="Lytic transglycosylase superhelical linker" evidence="5">
    <location>
        <begin position="408"/>
        <end position="474"/>
    </location>
</feature>
<keyword evidence="2 3" id="KW-0732">Signal</keyword>
<dbReference type="InterPro" id="IPR037061">
    <property type="entry name" value="Lytic_TGlycoase_superhlx_L_sf"/>
</dbReference>
<comment type="similarity">
    <text evidence="1">Belongs to the transglycosylase Slt family.</text>
</comment>
<dbReference type="InterPro" id="IPR008258">
    <property type="entry name" value="Transglycosylase_SLT_dom_1"/>
</dbReference>
<feature type="chain" id="PRO_5047469791" evidence="3">
    <location>
        <begin position="22"/>
        <end position="665"/>
    </location>
</feature>
<dbReference type="InterPro" id="IPR012289">
    <property type="entry name" value="Lytic_TGlycosylase_superhlx_L"/>
</dbReference>
<evidence type="ECO:0000259" key="4">
    <source>
        <dbReference type="Pfam" id="PF01464"/>
    </source>
</evidence>
<evidence type="ECO:0000256" key="2">
    <source>
        <dbReference type="ARBA" id="ARBA00022729"/>
    </source>
</evidence>
<dbReference type="SUPFAM" id="SSF48435">
    <property type="entry name" value="Bacterial muramidases"/>
    <property type="match status" value="1"/>
</dbReference>
<dbReference type="RefSeq" id="WP_265048142.1">
    <property type="nucleotide sequence ID" value="NZ_CP100390.1"/>
</dbReference>
<dbReference type="InterPro" id="IPR008939">
    <property type="entry name" value="Lytic_TGlycosylase_superhlx_U"/>
</dbReference>
<evidence type="ECO:0000256" key="3">
    <source>
        <dbReference type="SAM" id="SignalP"/>
    </source>
</evidence>
<keyword evidence="7" id="KW-1185">Reference proteome</keyword>
<dbReference type="Gene3D" id="1.10.1240.20">
    <property type="entry name" value="Lytic transglycosylase, superhelical linker domain"/>
    <property type="match status" value="1"/>
</dbReference>
<dbReference type="Pfam" id="PF01464">
    <property type="entry name" value="SLT"/>
    <property type="match status" value="1"/>
</dbReference>
<feature type="domain" description="Transglycosylase SLT" evidence="4">
    <location>
        <begin position="486"/>
        <end position="598"/>
    </location>
</feature>
<organism evidence="6 7">
    <name type="scientific">Alkalimarinus alittae</name>
    <dbReference type="NCBI Taxonomy" id="2961619"/>
    <lineage>
        <taxon>Bacteria</taxon>
        <taxon>Pseudomonadati</taxon>
        <taxon>Pseudomonadota</taxon>
        <taxon>Gammaproteobacteria</taxon>
        <taxon>Alteromonadales</taxon>
        <taxon>Alteromonadaceae</taxon>
        <taxon>Alkalimarinus</taxon>
    </lineage>
</organism>
<feature type="signal peptide" evidence="3">
    <location>
        <begin position="1"/>
        <end position="21"/>
    </location>
</feature>
<dbReference type="SUPFAM" id="SSF53955">
    <property type="entry name" value="Lysozyme-like"/>
    <property type="match status" value="1"/>
</dbReference>
<dbReference type="Gene3D" id="1.10.530.10">
    <property type="match status" value="1"/>
</dbReference>
<name>A0ABY6N3K3_9ALTE</name>
<evidence type="ECO:0000256" key="1">
    <source>
        <dbReference type="ARBA" id="ARBA00007734"/>
    </source>
</evidence>
<dbReference type="PANTHER" id="PTHR37423:SF5">
    <property type="entry name" value="SOLUBLE LYTIC MUREIN TRANSGLYCOSYLASE"/>
    <property type="match status" value="1"/>
</dbReference>
<dbReference type="PANTHER" id="PTHR37423">
    <property type="entry name" value="SOLUBLE LYTIC MUREIN TRANSGLYCOSYLASE-RELATED"/>
    <property type="match status" value="1"/>
</dbReference>
<accession>A0ABY6N3K3</accession>
<dbReference type="Gene3D" id="1.25.20.10">
    <property type="entry name" value="Bacterial muramidases"/>
    <property type="match status" value="1"/>
</dbReference>
<protein>
    <submittedName>
        <fullName evidence="6">Transglycosylase SLT domain-containing protein</fullName>
    </submittedName>
</protein>
<gene>
    <name evidence="6" type="ORF">NKI27_02590</name>
</gene>
<evidence type="ECO:0000313" key="7">
    <source>
        <dbReference type="Proteomes" id="UP001163739"/>
    </source>
</evidence>
<dbReference type="EMBL" id="CP100390">
    <property type="protein sequence ID" value="UZE96659.1"/>
    <property type="molecule type" value="Genomic_DNA"/>
</dbReference>
<proteinExistence type="inferred from homology"/>
<reference evidence="6" key="1">
    <citation type="submission" date="2022-06" db="EMBL/GenBank/DDBJ databases">
        <title>Alkalimarinus sp. nov., isolated from gut of a Alitta virens.</title>
        <authorList>
            <person name="Yang A.I."/>
            <person name="Shin N.-R."/>
        </authorList>
    </citation>
    <scope>NUCLEOTIDE SEQUENCE</scope>
    <source>
        <strain evidence="6">A2M4</strain>
    </source>
</reference>
<dbReference type="CDD" id="cd13401">
    <property type="entry name" value="Slt70-like"/>
    <property type="match status" value="1"/>
</dbReference>
<evidence type="ECO:0000313" key="6">
    <source>
        <dbReference type="EMBL" id="UZE96659.1"/>
    </source>
</evidence>
<dbReference type="InterPro" id="IPR023346">
    <property type="entry name" value="Lysozyme-like_dom_sf"/>
</dbReference>
<dbReference type="Proteomes" id="UP001163739">
    <property type="component" value="Chromosome"/>
</dbReference>
<dbReference type="Pfam" id="PF14718">
    <property type="entry name" value="SLT_L"/>
    <property type="match status" value="1"/>
</dbReference>
<sequence length="665" mass="76295">MIQYRVLLTIMILLLPLQLAAQLNTTQQTYLAALDALSEGKVDTFTSLSESISDYVLSPYLEYERIRHGKYNDTQAIKLFLDQYPDQSISNRLKYEWLLSLPKRGEWGAFLENYDGTLQSRTLNCYYLRALYRSGEKQKALERTAEAWTVSGSSPKACDPLFRIWLKSAYFKPDYAYERVKLALNRGHTSLASYASNFLKGDQHKAAATMIWVHKKPDILASVKLFPTSNPYMKEVVEHGIKRRIRRRPDLALKYWNTHRDRFEFAPSDVVALEKRIYLGLARQYDESASSLLASLPEEGSSAVASHSREVLEWQIRVSLRNRDWGSVLKWIQVLEKTDGMKQKWHYWKHKAYIALKMDVPRLDQVQLEKLADTRSYYGFMAAEFLGRPLTLTNMPLPVELDTYQAFERLPEIDRAKEFLNLGQTKTAMREWQYLARNKDNQAGLMSLAKLAYQWGWHNRAITAVIAADHWNDLSIRFPTPHKETFMAAAAQVNIESSWLFAIARQESAFSEKARSGAGARGLMQLMPATARQTAKKIGLKPSKNSLYDPQYNITLGSAYLADMYQRFNNNRALATAAYNAGPHRVKKWVESSAGLPIDVWVETIPYDETRRYVKNVLAFDAIYQHKLGTGEPQLIRDVEKIFVSEEMLSDTSKSDALLVAKKAQ</sequence>